<dbReference type="EMBL" id="JADNYJ010000074">
    <property type="protein sequence ID" value="KAF8890833.1"/>
    <property type="molecule type" value="Genomic_DNA"/>
</dbReference>
<proteinExistence type="predicted"/>
<accession>A0A9P5NIV9</accession>
<organism evidence="1 2">
    <name type="scientific">Gymnopilus junonius</name>
    <name type="common">Spectacular rustgill mushroom</name>
    <name type="synonym">Gymnopilus spectabilis subsp. junonius</name>
    <dbReference type="NCBI Taxonomy" id="109634"/>
    <lineage>
        <taxon>Eukaryota</taxon>
        <taxon>Fungi</taxon>
        <taxon>Dikarya</taxon>
        <taxon>Basidiomycota</taxon>
        <taxon>Agaricomycotina</taxon>
        <taxon>Agaricomycetes</taxon>
        <taxon>Agaricomycetidae</taxon>
        <taxon>Agaricales</taxon>
        <taxon>Agaricineae</taxon>
        <taxon>Hymenogastraceae</taxon>
        <taxon>Gymnopilus</taxon>
    </lineage>
</organism>
<evidence type="ECO:0000313" key="1">
    <source>
        <dbReference type="EMBL" id="KAF8890833.1"/>
    </source>
</evidence>
<comment type="caution">
    <text evidence="1">The sequence shown here is derived from an EMBL/GenBank/DDBJ whole genome shotgun (WGS) entry which is preliminary data.</text>
</comment>
<sequence>MPLKEWLAHIKKRMEKMISIRRRFVSQFLSAAIGVEAPKTKVRKTGSTVGKQKQTMLWSDNQTIVYSNSQLCPT</sequence>
<protein>
    <submittedName>
        <fullName evidence="1">Uncharacterized protein</fullName>
    </submittedName>
</protein>
<gene>
    <name evidence="1" type="ORF">CPB84DRAFT_1784628</name>
</gene>
<dbReference type="Proteomes" id="UP000724874">
    <property type="component" value="Unassembled WGS sequence"/>
</dbReference>
<reference evidence="1" key="1">
    <citation type="submission" date="2020-11" db="EMBL/GenBank/DDBJ databases">
        <authorList>
            <consortium name="DOE Joint Genome Institute"/>
            <person name="Ahrendt S."/>
            <person name="Riley R."/>
            <person name="Andreopoulos W."/>
            <person name="LaButti K."/>
            <person name="Pangilinan J."/>
            <person name="Ruiz-duenas F.J."/>
            <person name="Barrasa J.M."/>
            <person name="Sanchez-Garcia M."/>
            <person name="Camarero S."/>
            <person name="Miyauchi S."/>
            <person name="Serrano A."/>
            <person name="Linde D."/>
            <person name="Babiker R."/>
            <person name="Drula E."/>
            <person name="Ayuso-Fernandez I."/>
            <person name="Pacheco R."/>
            <person name="Padilla G."/>
            <person name="Ferreira P."/>
            <person name="Barriuso J."/>
            <person name="Kellner H."/>
            <person name="Castanera R."/>
            <person name="Alfaro M."/>
            <person name="Ramirez L."/>
            <person name="Pisabarro A.G."/>
            <person name="Kuo A."/>
            <person name="Tritt A."/>
            <person name="Lipzen A."/>
            <person name="He G."/>
            <person name="Yan M."/>
            <person name="Ng V."/>
            <person name="Cullen D."/>
            <person name="Martin F."/>
            <person name="Rosso M.-N."/>
            <person name="Henrissat B."/>
            <person name="Hibbett D."/>
            <person name="Martinez A.T."/>
            <person name="Grigoriev I.V."/>
        </authorList>
    </citation>
    <scope>NUCLEOTIDE SEQUENCE</scope>
    <source>
        <strain evidence="1">AH 44721</strain>
    </source>
</reference>
<name>A0A9P5NIV9_GYMJU</name>
<keyword evidence="2" id="KW-1185">Reference proteome</keyword>
<evidence type="ECO:0000313" key="2">
    <source>
        <dbReference type="Proteomes" id="UP000724874"/>
    </source>
</evidence>
<dbReference type="AlphaFoldDB" id="A0A9P5NIV9"/>